<dbReference type="GO" id="GO:0000922">
    <property type="term" value="C:spindle pole"/>
    <property type="evidence" value="ECO:0007669"/>
    <property type="project" value="InterPro"/>
</dbReference>
<protein>
    <recommendedName>
        <fullName evidence="5">Gamma-tubulin complex component</fullName>
    </recommendedName>
</protein>
<dbReference type="PANTHER" id="PTHR19302">
    <property type="entry name" value="GAMMA TUBULIN COMPLEX PROTEIN"/>
    <property type="match status" value="1"/>
</dbReference>
<reference evidence="7 8" key="1">
    <citation type="submission" date="2017-07" db="EMBL/GenBank/DDBJ databases">
        <authorList>
            <person name="Talla V."/>
            <person name="Backstrom N."/>
        </authorList>
    </citation>
    <scope>NUCLEOTIDE SEQUENCE [LARGE SCALE GENOMIC DNA]</scope>
</reference>
<dbReference type="GO" id="GO:0000278">
    <property type="term" value="P:mitotic cell cycle"/>
    <property type="evidence" value="ECO:0007669"/>
    <property type="project" value="TreeGrafter"/>
</dbReference>
<organism evidence="7 8">
    <name type="scientific">Leptidea sinapis</name>
    <dbReference type="NCBI Taxonomy" id="189913"/>
    <lineage>
        <taxon>Eukaryota</taxon>
        <taxon>Metazoa</taxon>
        <taxon>Ecdysozoa</taxon>
        <taxon>Arthropoda</taxon>
        <taxon>Hexapoda</taxon>
        <taxon>Insecta</taxon>
        <taxon>Pterygota</taxon>
        <taxon>Neoptera</taxon>
        <taxon>Endopterygota</taxon>
        <taxon>Lepidoptera</taxon>
        <taxon>Glossata</taxon>
        <taxon>Ditrysia</taxon>
        <taxon>Papilionoidea</taxon>
        <taxon>Pieridae</taxon>
        <taxon>Dismorphiinae</taxon>
        <taxon>Leptidea</taxon>
    </lineage>
</organism>
<comment type="similarity">
    <text evidence="5">Belongs to the TUBGCP family.</text>
</comment>
<evidence type="ECO:0000313" key="8">
    <source>
        <dbReference type="Proteomes" id="UP000324832"/>
    </source>
</evidence>
<dbReference type="EMBL" id="FZQP02001859">
    <property type="protein sequence ID" value="VVC94031.1"/>
    <property type="molecule type" value="Genomic_DNA"/>
</dbReference>
<dbReference type="GO" id="GO:0007020">
    <property type="term" value="P:microtubule nucleation"/>
    <property type="evidence" value="ECO:0007669"/>
    <property type="project" value="InterPro"/>
</dbReference>
<accession>A0A5E4Q6W1</accession>
<evidence type="ECO:0000256" key="3">
    <source>
        <dbReference type="ARBA" id="ARBA00022701"/>
    </source>
</evidence>
<gene>
    <name evidence="7" type="ORF">LSINAPIS_LOCUS6081</name>
</gene>
<proteinExistence type="inferred from homology"/>
<dbReference type="InterPro" id="IPR041470">
    <property type="entry name" value="GCP_N"/>
</dbReference>
<sequence>MIHDALLILWDCSQLSEGNQHEPITYANEGDAAVYKRICGIAKSHHKIQNFIYATTFHSRKRQTETTNRSFGLYGQALSEGISEVLESYKKTLKDVEQLVIANPSYPLAFVYGYIEKYQGLFNTLNRIIITILERRLAGCQILSLVHQFILSGNEMVHEAILQIFSCINSVFLDQLCTWLLYGELKDPYEEFFVHCINKEDRTDSFISRPSTTNTVDKSLVLTLQQTPLECGYNLNAAMIPYFIPLSLAQEILFIGKTVVLFGFDPKKVKKNQAFSMSRTMLPLQKTNLDSR</sequence>
<dbReference type="GO" id="GO:0000930">
    <property type="term" value="C:gamma-tubulin complex"/>
    <property type="evidence" value="ECO:0007669"/>
    <property type="project" value="TreeGrafter"/>
</dbReference>
<dbReference type="GO" id="GO:0051321">
    <property type="term" value="P:meiotic cell cycle"/>
    <property type="evidence" value="ECO:0007669"/>
    <property type="project" value="TreeGrafter"/>
</dbReference>
<keyword evidence="4 5" id="KW-0206">Cytoskeleton</keyword>
<dbReference type="GO" id="GO:0031122">
    <property type="term" value="P:cytoplasmic microtubule organization"/>
    <property type="evidence" value="ECO:0007669"/>
    <property type="project" value="TreeGrafter"/>
</dbReference>
<dbReference type="GO" id="GO:0043015">
    <property type="term" value="F:gamma-tubulin binding"/>
    <property type="evidence" value="ECO:0007669"/>
    <property type="project" value="InterPro"/>
</dbReference>
<evidence type="ECO:0000256" key="1">
    <source>
        <dbReference type="ARBA" id="ARBA00004267"/>
    </source>
</evidence>
<feature type="domain" description="Gamma tubulin complex component protein N-terminal" evidence="6">
    <location>
        <begin position="28"/>
        <end position="264"/>
    </location>
</feature>
<feature type="non-terminal residue" evidence="7">
    <location>
        <position position="292"/>
    </location>
</feature>
<keyword evidence="8" id="KW-1185">Reference proteome</keyword>
<dbReference type="InterPro" id="IPR007259">
    <property type="entry name" value="GCP"/>
</dbReference>
<evidence type="ECO:0000313" key="7">
    <source>
        <dbReference type="EMBL" id="VVC94031.1"/>
    </source>
</evidence>
<dbReference type="PANTHER" id="PTHR19302:SF27">
    <property type="entry name" value="GAMMA-TUBULIN COMPLEX COMPONENT 4"/>
    <property type="match status" value="1"/>
</dbReference>
<dbReference type="Pfam" id="PF17681">
    <property type="entry name" value="GCP_N_terminal"/>
    <property type="match status" value="1"/>
</dbReference>
<evidence type="ECO:0000256" key="2">
    <source>
        <dbReference type="ARBA" id="ARBA00022490"/>
    </source>
</evidence>
<evidence type="ECO:0000256" key="5">
    <source>
        <dbReference type="RuleBase" id="RU363050"/>
    </source>
</evidence>
<dbReference type="Proteomes" id="UP000324832">
    <property type="component" value="Unassembled WGS sequence"/>
</dbReference>
<name>A0A5E4Q6W1_9NEOP</name>
<dbReference type="GO" id="GO:0051225">
    <property type="term" value="P:spindle assembly"/>
    <property type="evidence" value="ECO:0007669"/>
    <property type="project" value="TreeGrafter"/>
</dbReference>
<dbReference type="AlphaFoldDB" id="A0A5E4Q6W1"/>
<keyword evidence="2 5" id="KW-0963">Cytoplasm</keyword>
<keyword evidence="3 5" id="KW-0493">Microtubule</keyword>
<evidence type="ECO:0000259" key="6">
    <source>
        <dbReference type="Pfam" id="PF17681"/>
    </source>
</evidence>
<evidence type="ECO:0000256" key="4">
    <source>
        <dbReference type="ARBA" id="ARBA00023212"/>
    </source>
</evidence>
<comment type="subcellular location">
    <subcellularLocation>
        <location evidence="1 5">Cytoplasm</location>
        <location evidence="1 5">Cytoskeleton</location>
        <location evidence="1 5">Microtubule organizing center</location>
    </subcellularLocation>
</comment>
<dbReference type="GO" id="GO:0051011">
    <property type="term" value="F:microtubule minus-end binding"/>
    <property type="evidence" value="ECO:0007669"/>
    <property type="project" value="TreeGrafter"/>
</dbReference>
<dbReference type="GO" id="GO:0005874">
    <property type="term" value="C:microtubule"/>
    <property type="evidence" value="ECO:0007669"/>
    <property type="project" value="UniProtKB-KW"/>
</dbReference>